<evidence type="ECO:0000313" key="5">
    <source>
        <dbReference type="Proteomes" id="UP001195483"/>
    </source>
</evidence>
<reference evidence="4" key="3">
    <citation type="submission" date="2023-05" db="EMBL/GenBank/DDBJ databases">
        <authorList>
            <person name="Smith C.H."/>
        </authorList>
    </citation>
    <scope>NUCLEOTIDE SEQUENCE</scope>
    <source>
        <strain evidence="4">CHS0354</strain>
        <tissue evidence="4">Mantle</tissue>
    </source>
</reference>
<keyword evidence="5" id="KW-1185">Reference proteome</keyword>
<dbReference type="Pfam" id="PF00497">
    <property type="entry name" value="SBP_bac_3"/>
    <property type="match status" value="1"/>
</dbReference>
<comment type="caution">
    <text evidence="4">The sequence shown here is derived from an EMBL/GenBank/DDBJ whole genome shotgun (WGS) entry which is preliminary data.</text>
</comment>
<organism evidence="4 5">
    <name type="scientific">Potamilus streckersoni</name>
    <dbReference type="NCBI Taxonomy" id="2493646"/>
    <lineage>
        <taxon>Eukaryota</taxon>
        <taxon>Metazoa</taxon>
        <taxon>Spiralia</taxon>
        <taxon>Lophotrochozoa</taxon>
        <taxon>Mollusca</taxon>
        <taxon>Bivalvia</taxon>
        <taxon>Autobranchia</taxon>
        <taxon>Heteroconchia</taxon>
        <taxon>Palaeoheterodonta</taxon>
        <taxon>Unionida</taxon>
        <taxon>Unionoidea</taxon>
        <taxon>Unionidae</taxon>
        <taxon>Ambleminae</taxon>
        <taxon>Lampsilini</taxon>
        <taxon>Potamilus</taxon>
    </lineage>
</organism>
<dbReference type="GO" id="GO:0016020">
    <property type="term" value="C:membrane"/>
    <property type="evidence" value="ECO:0007669"/>
    <property type="project" value="InterPro"/>
</dbReference>
<sequence length="271" mass="29858">MSDFVLPDLTIPCTAKDTTIITHITMLKKLLITLLTAGIALLPTVNAAEKLPDLKGRKIIAVTENAYTPLNFADPATGKGLIAKRLNLKIEWKITSWDTMITAVRNKQFDIGMDVDFSDPYMISQQFMLVRANENRFKDEKDFAANPKLLIGAQTGTTNFYTAVYSVLDGNEKNPRILLFETFGAIVQALKAGDIDMTLMDAASSKGYIGANPGAFKTIGGPLGTEEFGFIFPPGSDLVKPVNAAIAQMKTDGTLDKLNKKWFFEYFKNKK</sequence>
<reference evidence="4" key="1">
    <citation type="journal article" date="2021" name="Genome Biol. Evol.">
        <title>A High-Quality Reference Genome for a Parasitic Bivalve with Doubly Uniparental Inheritance (Bivalvia: Unionida).</title>
        <authorList>
            <person name="Smith C.H."/>
        </authorList>
    </citation>
    <scope>NUCLEOTIDE SEQUENCE</scope>
    <source>
        <strain evidence="4">CHS0354</strain>
    </source>
</reference>
<dbReference type="AlphaFoldDB" id="A0AAE0T5S1"/>
<dbReference type="EMBL" id="JAEAOA010000186">
    <property type="protein sequence ID" value="KAK3604252.1"/>
    <property type="molecule type" value="Genomic_DNA"/>
</dbReference>
<dbReference type="PANTHER" id="PTHR35936">
    <property type="entry name" value="MEMBRANE-BOUND LYTIC MUREIN TRANSGLYCOSYLASE F"/>
    <property type="match status" value="1"/>
</dbReference>
<keyword evidence="1" id="KW-0732">Signal</keyword>
<dbReference type="GO" id="GO:0015276">
    <property type="term" value="F:ligand-gated monoatomic ion channel activity"/>
    <property type="evidence" value="ECO:0007669"/>
    <property type="project" value="InterPro"/>
</dbReference>
<evidence type="ECO:0000259" key="3">
    <source>
        <dbReference type="SMART" id="SM00079"/>
    </source>
</evidence>
<dbReference type="InterPro" id="IPR001320">
    <property type="entry name" value="Iontro_rcpt_C"/>
</dbReference>
<evidence type="ECO:0000256" key="1">
    <source>
        <dbReference type="ARBA" id="ARBA00022729"/>
    </source>
</evidence>
<dbReference type="SMART" id="SM00079">
    <property type="entry name" value="PBPe"/>
    <property type="match status" value="1"/>
</dbReference>
<evidence type="ECO:0000259" key="2">
    <source>
        <dbReference type="SMART" id="SM00062"/>
    </source>
</evidence>
<reference evidence="4" key="2">
    <citation type="journal article" date="2021" name="Genome Biol. Evol.">
        <title>Developing a high-quality reference genome for a parasitic bivalve with doubly uniparental inheritance (Bivalvia: Unionida).</title>
        <authorList>
            <person name="Smith C.H."/>
        </authorList>
    </citation>
    <scope>NUCLEOTIDE SEQUENCE</scope>
    <source>
        <strain evidence="4">CHS0354</strain>
        <tissue evidence="4">Mantle</tissue>
    </source>
</reference>
<dbReference type="Gene3D" id="3.40.190.10">
    <property type="entry name" value="Periplasmic binding protein-like II"/>
    <property type="match status" value="2"/>
</dbReference>
<name>A0AAE0T5S1_9BIVA</name>
<feature type="domain" description="Solute-binding protein family 3/N-terminal" evidence="2">
    <location>
        <begin position="58"/>
        <end position="266"/>
    </location>
</feature>
<proteinExistence type="predicted"/>
<dbReference type="Proteomes" id="UP001195483">
    <property type="component" value="Unassembled WGS sequence"/>
</dbReference>
<dbReference type="PANTHER" id="PTHR35936:SF35">
    <property type="entry name" value="L-CYSTINE-BINDING PROTEIN TCYJ"/>
    <property type="match status" value="1"/>
</dbReference>
<dbReference type="SUPFAM" id="SSF53850">
    <property type="entry name" value="Periplasmic binding protein-like II"/>
    <property type="match status" value="1"/>
</dbReference>
<evidence type="ECO:0000313" key="4">
    <source>
        <dbReference type="EMBL" id="KAK3604252.1"/>
    </source>
</evidence>
<accession>A0AAE0T5S1</accession>
<dbReference type="InterPro" id="IPR001638">
    <property type="entry name" value="Solute-binding_3/MltF_N"/>
</dbReference>
<feature type="domain" description="Ionotropic glutamate receptor C-terminal" evidence="3">
    <location>
        <begin position="58"/>
        <end position="265"/>
    </location>
</feature>
<gene>
    <name evidence="4" type="ORF">CHS0354_002060</name>
</gene>
<dbReference type="SMART" id="SM00062">
    <property type="entry name" value="PBPb"/>
    <property type="match status" value="1"/>
</dbReference>
<protein>
    <submittedName>
        <fullName evidence="4">Uncharacterized protein</fullName>
    </submittedName>
</protein>